<proteinExistence type="predicted"/>
<organism evidence="1 2">
    <name type="scientific">Mycobacterium intermedium</name>
    <dbReference type="NCBI Taxonomy" id="28445"/>
    <lineage>
        <taxon>Bacteria</taxon>
        <taxon>Bacillati</taxon>
        <taxon>Actinomycetota</taxon>
        <taxon>Actinomycetes</taxon>
        <taxon>Mycobacteriales</taxon>
        <taxon>Mycobacteriaceae</taxon>
        <taxon>Mycobacterium</taxon>
        <taxon>Mycobacterium simiae complex</taxon>
    </lineage>
</organism>
<name>A0A1X0FGB5_MYCIE</name>
<dbReference type="EMBL" id="MVHT01000054">
    <property type="protein sequence ID" value="ORB00270.1"/>
    <property type="molecule type" value="Genomic_DNA"/>
</dbReference>
<evidence type="ECO:0000313" key="1">
    <source>
        <dbReference type="EMBL" id="ORB00270.1"/>
    </source>
</evidence>
<comment type="caution">
    <text evidence="1">The sequence shown here is derived from an EMBL/GenBank/DDBJ whole genome shotgun (WGS) entry which is preliminary data.</text>
</comment>
<evidence type="ECO:0000313" key="2">
    <source>
        <dbReference type="Proteomes" id="UP000192739"/>
    </source>
</evidence>
<reference evidence="1 2" key="1">
    <citation type="submission" date="2017-02" db="EMBL/GenBank/DDBJ databases">
        <title>The new phylogeny of genus Mycobacterium.</title>
        <authorList>
            <person name="Tortoli E."/>
            <person name="Trovato A."/>
            <person name="Cirillo D.M."/>
        </authorList>
    </citation>
    <scope>NUCLEOTIDE SEQUENCE [LARGE SCALE GENOMIC DNA]</scope>
    <source>
        <strain evidence="1 2">DSM 44049</strain>
    </source>
</reference>
<sequence length="196" mass="20781">MNMAHDAKTEQTVEDWLDSIEPNPADARDATHIRRIIAANDALRAAQAELQAAVAAARAAGDTWDAIGAALGVSRQAAYQRFGRREPVTDGPLSPGTGQKRVPAGSIHVGDAIFRSDPGLGEFLMIVREAFRGNQQGTDLCIWRGEVHKLIGAGTGANFALLGEMKDGGVVGVLEWKAPVDGDVVKAVPLTEADKY</sequence>
<dbReference type="Proteomes" id="UP000192739">
    <property type="component" value="Unassembled WGS sequence"/>
</dbReference>
<accession>A0A1X0FGB5</accession>
<gene>
    <name evidence="1" type="ORF">BST27_18590</name>
</gene>
<protein>
    <submittedName>
        <fullName evidence="1">Uncharacterized protein</fullName>
    </submittedName>
</protein>
<dbReference type="AlphaFoldDB" id="A0A1X0FGB5"/>
<keyword evidence="2" id="KW-1185">Reference proteome</keyword>